<dbReference type="Ensembl" id="ENSSVLT00005034332.1">
    <property type="protein sequence ID" value="ENSSVLP00005030912.1"/>
    <property type="gene ID" value="ENSSVLG00005024375.1"/>
</dbReference>
<proteinExistence type="inferred from homology"/>
<name>A0A8D2DXK4_SCIVU</name>
<dbReference type="GO" id="GO:0022627">
    <property type="term" value="C:cytosolic small ribosomal subunit"/>
    <property type="evidence" value="ECO:0007669"/>
    <property type="project" value="TreeGrafter"/>
</dbReference>
<dbReference type="PANTHER" id="PTHR11710:SF31">
    <property type="entry name" value="SMALL RIBOSOMAL SUBUNIT PROTEIN ES19"/>
    <property type="match status" value="1"/>
</dbReference>
<evidence type="ECO:0000313" key="5">
    <source>
        <dbReference type="Proteomes" id="UP000694564"/>
    </source>
</evidence>
<keyword evidence="3" id="KW-0687">Ribonucleoprotein</keyword>
<evidence type="ECO:0000313" key="4">
    <source>
        <dbReference type="Ensembl" id="ENSSVLP00005030912.1"/>
    </source>
</evidence>
<dbReference type="InterPro" id="IPR036388">
    <property type="entry name" value="WH-like_DNA-bd_sf"/>
</dbReference>
<dbReference type="PANTHER" id="PTHR11710">
    <property type="entry name" value="40S RIBOSOMAL PROTEIN S19"/>
    <property type="match status" value="1"/>
</dbReference>
<dbReference type="InterPro" id="IPR036390">
    <property type="entry name" value="WH_DNA-bd_sf"/>
</dbReference>
<protein>
    <recommendedName>
        <fullName evidence="6">Ribosomal protein S19</fullName>
    </recommendedName>
</protein>
<keyword evidence="2" id="KW-0689">Ribosomal protein</keyword>
<comment type="similarity">
    <text evidence="1">Belongs to the eukaryotic ribosomal protein eS19 family.</text>
</comment>
<accession>A0A8D2DXK4</accession>
<dbReference type="SMART" id="SM01413">
    <property type="entry name" value="Ribosomal_S19e"/>
    <property type="match status" value="1"/>
</dbReference>
<dbReference type="GeneTree" id="ENSGT00390000013102"/>
<dbReference type="OrthoDB" id="9622840at2759"/>
<evidence type="ECO:0000256" key="2">
    <source>
        <dbReference type="ARBA" id="ARBA00022980"/>
    </source>
</evidence>
<evidence type="ECO:0000256" key="1">
    <source>
        <dbReference type="ARBA" id="ARBA00010014"/>
    </source>
</evidence>
<dbReference type="Pfam" id="PF01090">
    <property type="entry name" value="Ribosomal_S19e"/>
    <property type="match status" value="1"/>
</dbReference>
<dbReference type="InterPro" id="IPR001266">
    <property type="entry name" value="Ribosomal_eS19"/>
</dbReference>
<dbReference type="SUPFAM" id="SSF46785">
    <property type="entry name" value="Winged helix' DNA-binding domain"/>
    <property type="match status" value="1"/>
</dbReference>
<evidence type="ECO:0008006" key="6">
    <source>
        <dbReference type="Google" id="ProtNLM"/>
    </source>
</evidence>
<dbReference type="GO" id="GO:0003735">
    <property type="term" value="F:structural constituent of ribosome"/>
    <property type="evidence" value="ECO:0007669"/>
    <property type="project" value="InterPro"/>
</dbReference>
<evidence type="ECO:0000256" key="3">
    <source>
        <dbReference type="ARBA" id="ARBA00023274"/>
    </source>
</evidence>
<dbReference type="Proteomes" id="UP000694564">
    <property type="component" value="Chromosome 3"/>
</dbReference>
<dbReference type="GO" id="GO:0003723">
    <property type="term" value="F:RNA binding"/>
    <property type="evidence" value="ECO:0007669"/>
    <property type="project" value="TreeGrafter"/>
</dbReference>
<reference evidence="4" key="2">
    <citation type="submission" date="2025-09" db="UniProtKB">
        <authorList>
            <consortium name="Ensembl"/>
        </authorList>
    </citation>
    <scope>IDENTIFICATION</scope>
</reference>
<dbReference type="Gene3D" id="1.10.10.10">
    <property type="entry name" value="Winged helix-like DNA-binding domain superfamily/Winged helix DNA-binding domain"/>
    <property type="match status" value="1"/>
</dbReference>
<organism evidence="4 5">
    <name type="scientific">Sciurus vulgaris</name>
    <name type="common">Eurasian red squirrel</name>
    <dbReference type="NCBI Taxonomy" id="55149"/>
    <lineage>
        <taxon>Eukaryota</taxon>
        <taxon>Metazoa</taxon>
        <taxon>Chordata</taxon>
        <taxon>Craniata</taxon>
        <taxon>Vertebrata</taxon>
        <taxon>Euteleostomi</taxon>
        <taxon>Mammalia</taxon>
        <taxon>Eutheria</taxon>
        <taxon>Euarchontoglires</taxon>
        <taxon>Glires</taxon>
        <taxon>Rodentia</taxon>
        <taxon>Sciuromorpha</taxon>
        <taxon>Sciuridae</taxon>
        <taxon>Sciurinae</taxon>
        <taxon>Sciurini</taxon>
        <taxon>Sciurus</taxon>
    </lineage>
</organism>
<dbReference type="AlphaFoldDB" id="A0A8D2DXK4"/>
<dbReference type="GO" id="GO:0006412">
    <property type="term" value="P:translation"/>
    <property type="evidence" value="ECO:0007669"/>
    <property type="project" value="InterPro"/>
</dbReference>
<sequence>MKPGVTVKEVNQQEFIRVLTAFLKKSGKLKVPKWVNAVKLAKHKELASYDENWFYKRAASTAPVPLGWCWGWFHDQDLWGTSEE</sequence>
<dbReference type="GO" id="GO:0000028">
    <property type="term" value="P:ribosomal small subunit assembly"/>
    <property type="evidence" value="ECO:0007669"/>
    <property type="project" value="TreeGrafter"/>
</dbReference>
<keyword evidence="5" id="KW-1185">Reference proteome</keyword>
<reference evidence="4" key="1">
    <citation type="submission" date="2025-08" db="UniProtKB">
        <authorList>
            <consortium name="Ensembl"/>
        </authorList>
    </citation>
    <scope>IDENTIFICATION</scope>
</reference>